<dbReference type="PANTHER" id="PTHR45673">
    <property type="entry name" value="SERINE/THREONINE-PROTEIN PHOSPHATASE 2B CATALYTIC SUBUNIT 1-RELATED"/>
    <property type="match status" value="1"/>
</dbReference>
<feature type="region of interest" description="Disordered" evidence="1">
    <location>
        <begin position="282"/>
        <end position="319"/>
    </location>
</feature>
<dbReference type="EMBL" id="KQ435944">
    <property type="protein sequence ID" value="KOX68255.1"/>
    <property type="molecule type" value="Genomic_DNA"/>
</dbReference>
<feature type="compositionally biased region" description="Basic and acidic residues" evidence="1">
    <location>
        <begin position="292"/>
        <end position="317"/>
    </location>
</feature>
<organism evidence="2 3">
    <name type="scientific">Melipona quadrifasciata</name>
    <dbReference type="NCBI Taxonomy" id="166423"/>
    <lineage>
        <taxon>Eukaryota</taxon>
        <taxon>Metazoa</taxon>
        <taxon>Ecdysozoa</taxon>
        <taxon>Arthropoda</taxon>
        <taxon>Hexapoda</taxon>
        <taxon>Insecta</taxon>
        <taxon>Pterygota</taxon>
        <taxon>Neoptera</taxon>
        <taxon>Endopterygota</taxon>
        <taxon>Hymenoptera</taxon>
        <taxon>Apocrita</taxon>
        <taxon>Aculeata</taxon>
        <taxon>Apoidea</taxon>
        <taxon>Anthophila</taxon>
        <taxon>Apidae</taxon>
        <taxon>Melipona</taxon>
    </lineage>
</organism>
<name>A0A0M8ZP65_9HYME</name>
<dbReference type="AlphaFoldDB" id="A0A0M8ZP65"/>
<dbReference type="OrthoDB" id="5593063at2759"/>
<dbReference type="Gene3D" id="3.60.21.10">
    <property type="match status" value="1"/>
</dbReference>
<feature type="region of interest" description="Disordered" evidence="1">
    <location>
        <begin position="130"/>
        <end position="153"/>
    </location>
</feature>
<feature type="compositionally biased region" description="Basic residues" evidence="1">
    <location>
        <begin position="1"/>
        <end position="11"/>
    </location>
</feature>
<dbReference type="Proteomes" id="UP000053105">
    <property type="component" value="Unassembled WGS sequence"/>
</dbReference>
<evidence type="ECO:0000313" key="3">
    <source>
        <dbReference type="Proteomes" id="UP000053105"/>
    </source>
</evidence>
<accession>A0A0M8ZP65</accession>
<proteinExistence type="predicted"/>
<dbReference type="InterPro" id="IPR029052">
    <property type="entry name" value="Metallo-depent_PP-like"/>
</dbReference>
<reference evidence="2 3" key="1">
    <citation type="submission" date="2015-07" db="EMBL/GenBank/DDBJ databases">
        <title>The genome of Melipona quadrifasciata.</title>
        <authorList>
            <person name="Pan H."/>
            <person name="Kapheim K."/>
        </authorList>
    </citation>
    <scope>NUCLEOTIDE SEQUENCE [LARGE SCALE GENOMIC DNA]</scope>
    <source>
        <strain evidence="2">0111107301</strain>
        <tissue evidence="2">Whole body</tissue>
    </source>
</reference>
<feature type="compositionally biased region" description="Basic and acidic residues" evidence="1">
    <location>
        <begin position="130"/>
        <end position="145"/>
    </location>
</feature>
<feature type="compositionally biased region" description="Basic residues" evidence="1">
    <location>
        <begin position="37"/>
        <end position="49"/>
    </location>
</feature>
<protein>
    <submittedName>
        <fullName evidence="2">Serine/threonine-protein phosphatase 2B catalytic subunit 3</fullName>
    </submittedName>
</protein>
<keyword evidence="3" id="KW-1185">Reference proteome</keyword>
<dbReference type="GO" id="GO:0033192">
    <property type="term" value="F:calmodulin-dependent protein phosphatase activity"/>
    <property type="evidence" value="ECO:0007669"/>
    <property type="project" value="InterPro"/>
</dbReference>
<dbReference type="STRING" id="166423.A0A0M8ZP65"/>
<sequence length="920" mass="103685">MSDRKPQRKIRALANLPPVSSSSDEANIASPSTSKSPRPKSKPKLRSKRSPQLVEKASTFNTPKTPCTTPVRRSPIFGPVTDNFDEMTLRFRGIRERLEYVDVLCSPFKSWAAFPGTHSTINDEALKTLLPDKTETSQDADREGETSQDADREDETLLIARVKPRRMLIARMKPRRRLIARVTTRTATAPSKDGILFYNSLIDIISAFTELLVWKDAELVVDVESSQETEVMKLVFKLRNAIDSHFGDILAADERQKIFNKYMKHAGIMLTELSSSISSKILTSETDEKEDIEEKQRETGNIDESENRESGGEEGVRVAKSRRVFGEQDDASSSKKWFIRSEKSHYLTLGTSRVRKSCSEADIFVVNNDQLSDNYIKRLDRSKSWTTGVDNEDGPCVLKNEQLLVMLDSTTESTSSLIVPSESMLSCDQEESIELKSEEDMEEGSSTSANVTELSEDYENSSFQSMKFPNEEDLEGKISYSGKCSYLDKPSVAPSPVLSDNRSKLKSCANLSSSSSSSLASCGPFFKRTIYRCEVKLPIVSIESSHDSKIGLIEAEKVTDGTSPLLADRPDHTKEEDETNETFKLKFTRHKIKLPKYIRPDVLFPPSRKLTVAEVFDARTDRPRPEVLKQHFILEGRIDEAAALRIVTDGAALLRSEKTMIDIEAPVTVGKSTHFGSNYGDLRVEYFDAVILAFATEKSSIAHTAQSVERVGKRSQNESIYPLNKIRPRIEKQSALVVERQEENPQKAKFNNLSPLRIRKIRREIGNIVVSKNITFLSSFIPRKQAHTFGSVLSNVTDTFDSDNVIVPITAALDLSKQQIIRLQQSDTVLPRNEIELGKPPKLQEELKEIQSQDLRTEIKDIKHESLKPNLDDSQEDSDVTFEEVDLLFENWDELFLSNVSPFFSAQSSSQSIRDRKCTR</sequence>
<gene>
    <name evidence="2" type="ORF">WN51_06149</name>
</gene>
<feature type="region of interest" description="Disordered" evidence="1">
    <location>
        <begin position="1"/>
        <end position="74"/>
    </location>
</feature>
<dbReference type="GO" id="GO:0097720">
    <property type="term" value="P:calcineurin-mediated signaling"/>
    <property type="evidence" value="ECO:0007669"/>
    <property type="project" value="InterPro"/>
</dbReference>
<feature type="region of interest" description="Disordered" evidence="1">
    <location>
        <begin position="418"/>
        <end position="450"/>
    </location>
</feature>
<feature type="compositionally biased region" description="Polar residues" evidence="1">
    <location>
        <begin position="58"/>
        <end position="68"/>
    </location>
</feature>
<evidence type="ECO:0000256" key="1">
    <source>
        <dbReference type="SAM" id="MobiDB-lite"/>
    </source>
</evidence>
<dbReference type="InterPro" id="IPR043360">
    <property type="entry name" value="PP2B"/>
</dbReference>
<evidence type="ECO:0000313" key="2">
    <source>
        <dbReference type="EMBL" id="KOX68255.1"/>
    </source>
</evidence>